<feature type="compositionally biased region" description="Basic and acidic residues" evidence="2">
    <location>
        <begin position="143"/>
        <end position="152"/>
    </location>
</feature>
<feature type="compositionally biased region" description="Basic residues" evidence="2">
    <location>
        <begin position="153"/>
        <end position="164"/>
    </location>
</feature>
<gene>
    <name evidence="4" type="ORF">AaV_107</name>
</gene>
<proteinExistence type="predicted"/>
<accession>A0A076FM57</accession>
<organism evidence="4 5">
    <name type="scientific">Aureococcus anophagefferens virus</name>
    <dbReference type="NCBI Taxonomy" id="1474867"/>
    <lineage>
        <taxon>Viruses</taxon>
        <taxon>Varidnaviria</taxon>
        <taxon>Bamfordvirae</taxon>
        <taxon>Nucleocytoviricota</taxon>
        <taxon>Megaviricetes</taxon>
        <taxon>Imitervirales</taxon>
        <taxon>Schizomimiviridae</taxon>
        <taxon>Kratosvirus</taxon>
        <taxon>Kratosvirus quantuckense</taxon>
    </lineage>
</organism>
<feature type="region of interest" description="Disordered" evidence="2">
    <location>
        <begin position="88"/>
        <end position="124"/>
    </location>
</feature>
<evidence type="ECO:0000313" key="5">
    <source>
        <dbReference type="Proteomes" id="UP000028667"/>
    </source>
</evidence>
<evidence type="ECO:0000256" key="2">
    <source>
        <dbReference type="SAM" id="MobiDB-lite"/>
    </source>
</evidence>
<dbReference type="GeneID" id="20041482"/>
<evidence type="ECO:0000313" key="4">
    <source>
        <dbReference type="EMBL" id="AII16958.1"/>
    </source>
</evidence>
<feature type="compositionally biased region" description="Basic residues" evidence="2">
    <location>
        <begin position="88"/>
        <end position="114"/>
    </location>
</feature>
<protein>
    <submittedName>
        <fullName evidence="4">Uncharacterized protein</fullName>
    </submittedName>
</protein>
<keyword evidence="3" id="KW-0472">Membrane</keyword>
<keyword evidence="3" id="KW-1133">Transmembrane helix</keyword>
<dbReference type="RefSeq" id="YP_009052184.1">
    <property type="nucleotide sequence ID" value="NC_024697.1"/>
</dbReference>
<name>A0A076FM57_9VIRU</name>
<dbReference type="EMBL" id="KJ645900">
    <property type="protein sequence ID" value="AII16958.1"/>
    <property type="molecule type" value="Genomic_DNA"/>
</dbReference>
<dbReference type="KEGG" id="vg:20041482"/>
<keyword evidence="1" id="KW-0175">Coiled coil</keyword>
<dbReference type="Proteomes" id="UP000028667">
    <property type="component" value="Segment"/>
</dbReference>
<sequence length="372" mass="43008">MDFKKLNLKKIIGGSIFGISLAAIVFYIIYEAVFIERYADSGLVENLTKKDIKKQLKDLKEDKKKAKGSEKKTIRNRIKELRKLKKTIKNKNSKSKMSRKKAKKELKKLRKNKKNAKDSESKSVIKDRMDDLRKLLGKKIDKSETSKKDAKKELKKLRKEKKKAKGVEKRIIKARMAVLRKILGKDKKDDTVMQDIVIPDTNSELDPFNDSDSEVEYDDYQYDSYSSDSDSDSDSDEIQELKDQLNRYEGRYNQMISEARDIIDQQKNMLEDCGNHKSDKCKKDCETKCSNSSPCGNAQNTPGWDASDLKPNPNIDSQYGYVYVPNKYWNMWNNQRNVSTDNHPNLSTDQNCKVYPHIANGFPLDSLTLENK</sequence>
<evidence type="ECO:0000256" key="3">
    <source>
        <dbReference type="SAM" id="Phobius"/>
    </source>
</evidence>
<keyword evidence="3" id="KW-0812">Transmembrane</keyword>
<evidence type="ECO:0000256" key="1">
    <source>
        <dbReference type="SAM" id="Coils"/>
    </source>
</evidence>
<feature type="transmembrane region" description="Helical" evidence="3">
    <location>
        <begin position="12"/>
        <end position="30"/>
    </location>
</feature>
<feature type="coiled-coil region" evidence="1">
    <location>
        <begin position="231"/>
        <end position="258"/>
    </location>
</feature>
<keyword evidence="5" id="KW-1185">Reference proteome</keyword>
<reference evidence="4 5" key="1">
    <citation type="journal article" date="2014" name="Virology">
        <title>Genome of brown tide virus (AaV), the little giant of the Megaviridae, elucidates NCLDV genome expansion and host-virus coevolution.</title>
        <authorList>
            <person name="Moniruzzaman M."/>
            <person name="LeCleir G.R."/>
            <person name="Brown C.M."/>
            <person name="Gobler C.J."/>
            <person name="Bidle K.D."/>
            <person name="Wilson W.H."/>
            <person name="Wilhelm S.W."/>
        </authorList>
    </citation>
    <scope>NUCLEOTIDE SEQUENCE [LARGE SCALE GENOMIC DNA]</scope>
    <source>
        <strain evidence="4">BtV-01</strain>
    </source>
</reference>
<feature type="region of interest" description="Disordered" evidence="2">
    <location>
        <begin position="143"/>
        <end position="168"/>
    </location>
</feature>
<feature type="compositionally biased region" description="Basic and acidic residues" evidence="2">
    <location>
        <begin position="115"/>
        <end position="124"/>
    </location>
</feature>